<organism evidence="3 4">
    <name type="scientific">Alterisphingorhabdus coralli</name>
    <dbReference type="NCBI Taxonomy" id="3071408"/>
    <lineage>
        <taxon>Bacteria</taxon>
        <taxon>Pseudomonadati</taxon>
        <taxon>Pseudomonadota</taxon>
        <taxon>Alphaproteobacteria</taxon>
        <taxon>Sphingomonadales</taxon>
        <taxon>Sphingomonadaceae</taxon>
        <taxon>Alterisphingorhabdus (ex Yan et al. 2024)</taxon>
    </lineage>
</organism>
<evidence type="ECO:0000259" key="2">
    <source>
        <dbReference type="Pfam" id="PF12680"/>
    </source>
</evidence>
<gene>
    <name evidence="3" type="ORF">RB602_02530</name>
</gene>
<protein>
    <submittedName>
        <fullName evidence="3">Nuclear transport factor 2 family protein</fullName>
    </submittedName>
</protein>
<dbReference type="SUPFAM" id="SSF54427">
    <property type="entry name" value="NTF2-like"/>
    <property type="match status" value="1"/>
</dbReference>
<name>A0AA97F979_9SPHN</name>
<dbReference type="RefSeq" id="WP_317082660.1">
    <property type="nucleotide sequence ID" value="NZ_CP136594.1"/>
</dbReference>
<dbReference type="Gene3D" id="3.10.450.50">
    <property type="match status" value="1"/>
</dbReference>
<dbReference type="AlphaFoldDB" id="A0AA97F979"/>
<evidence type="ECO:0000313" key="3">
    <source>
        <dbReference type="EMBL" id="WOE75608.1"/>
    </source>
</evidence>
<feature type="domain" description="SnoaL-like" evidence="2">
    <location>
        <begin position="42"/>
        <end position="132"/>
    </location>
</feature>
<keyword evidence="1" id="KW-0732">Signal</keyword>
<proteinExistence type="predicted"/>
<dbReference type="KEGG" id="acoa:RB602_02530"/>
<dbReference type="EMBL" id="CP136594">
    <property type="protein sequence ID" value="WOE75608.1"/>
    <property type="molecule type" value="Genomic_DNA"/>
</dbReference>
<dbReference type="InterPro" id="IPR037401">
    <property type="entry name" value="SnoaL-like"/>
</dbReference>
<evidence type="ECO:0000313" key="4">
    <source>
        <dbReference type="Proteomes" id="UP001302429"/>
    </source>
</evidence>
<evidence type="ECO:0000256" key="1">
    <source>
        <dbReference type="SAM" id="SignalP"/>
    </source>
</evidence>
<reference evidence="3 4" key="1">
    <citation type="submission" date="2023-10" db="EMBL/GenBank/DDBJ databases">
        <title>Complete genome sequence of a Sphingomonadaceae bacterium.</title>
        <authorList>
            <person name="Yan C."/>
        </authorList>
    </citation>
    <scope>NUCLEOTIDE SEQUENCE [LARGE SCALE GENOMIC DNA]</scope>
    <source>
        <strain evidence="3 4">SCSIO 66989</strain>
    </source>
</reference>
<feature type="signal peptide" evidence="1">
    <location>
        <begin position="1"/>
        <end position="26"/>
    </location>
</feature>
<feature type="chain" id="PRO_5041648548" evidence="1">
    <location>
        <begin position="27"/>
        <end position="153"/>
    </location>
</feature>
<keyword evidence="4" id="KW-1185">Reference proteome</keyword>
<sequence length="153" mass="16786">MMGGNNMAVVLFIGFSLAGFSHICTAADSQRDEGDMTPKQVVEKWIALFNAGDADGLAALYHDDAVNHQVTAEPVEGREAIRAMFAGEFAAADMHCIAEVIHEAGEVAVLEWRDPLGLRGCGFFTVRDGKIAFQRGYWDRLKFLKMHGLPIED</sequence>
<accession>A0AA97F979</accession>
<dbReference type="Proteomes" id="UP001302429">
    <property type="component" value="Chromosome"/>
</dbReference>
<dbReference type="Pfam" id="PF12680">
    <property type="entry name" value="SnoaL_2"/>
    <property type="match status" value="1"/>
</dbReference>
<dbReference type="InterPro" id="IPR032710">
    <property type="entry name" value="NTF2-like_dom_sf"/>
</dbReference>